<dbReference type="EMBL" id="FN554973">
    <property type="protein sequence ID" value="CBH16864.1"/>
    <property type="molecule type" value="Genomic_DNA"/>
</dbReference>
<accession>D0A0V6</accession>
<feature type="transmembrane region" description="Helical" evidence="1">
    <location>
        <begin position="21"/>
        <end position="47"/>
    </location>
</feature>
<keyword evidence="1" id="KW-0812">Transmembrane</keyword>
<sequence length="105" mass="12235">MCAMKRVLSHPVTQHYLSHRYIYEATIIITIIIIIIIITIIIITFYFCYLKRTGLVIFPFLLSPLWKVPYLYAFDKRSTTVQSLFSTCLPRLQFLSIASLCSGMH</sequence>
<evidence type="ECO:0000313" key="2">
    <source>
        <dbReference type="EMBL" id="CBH16864.1"/>
    </source>
</evidence>
<evidence type="ECO:0000256" key="1">
    <source>
        <dbReference type="SAM" id="Phobius"/>
    </source>
</evidence>
<evidence type="ECO:0000313" key="3">
    <source>
        <dbReference type="Proteomes" id="UP000002316"/>
    </source>
</evidence>
<name>D0A0V6_TRYB9</name>
<dbReference type="Proteomes" id="UP000002316">
    <property type="component" value="Chromosome 10"/>
</dbReference>
<keyword evidence="1" id="KW-1133">Transmembrane helix</keyword>
<dbReference type="KEGG" id="tbg:TbgDal_X19720"/>
<protein>
    <submittedName>
        <fullName evidence="2">Uncharacterized protein</fullName>
    </submittedName>
</protein>
<proteinExistence type="predicted"/>
<reference evidence="3" key="1">
    <citation type="journal article" date="2010" name="PLoS Negl. Trop. Dis.">
        <title>The genome sequence of Trypanosoma brucei gambiense, causative agent of chronic human african trypanosomiasis.</title>
        <authorList>
            <person name="Jackson A.P."/>
            <person name="Sanders M."/>
            <person name="Berry A."/>
            <person name="McQuillan J."/>
            <person name="Aslett M.A."/>
            <person name="Quail M.A."/>
            <person name="Chukualim B."/>
            <person name="Capewell P."/>
            <person name="MacLeod A."/>
            <person name="Melville S.E."/>
            <person name="Gibson W."/>
            <person name="Barry J.D."/>
            <person name="Berriman M."/>
            <person name="Hertz-Fowler C."/>
        </authorList>
    </citation>
    <scope>NUCLEOTIDE SEQUENCE [LARGE SCALE GENOMIC DNA]</scope>
    <source>
        <strain evidence="3">MHOM/CI/86/DAL972</strain>
    </source>
</reference>
<feature type="transmembrane region" description="Helical" evidence="1">
    <location>
        <begin position="53"/>
        <end position="73"/>
    </location>
</feature>
<gene>
    <name evidence="2" type="ORF">TbgDal_X19720</name>
</gene>
<keyword evidence="1" id="KW-0472">Membrane</keyword>
<dbReference type="RefSeq" id="XP_011779128.1">
    <property type="nucleotide sequence ID" value="XM_011780826.1"/>
</dbReference>
<organism evidence="2 3">
    <name type="scientific">Trypanosoma brucei gambiense (strain MHOM/CI/86/DAL972)</name>
    <dbReference type="NCBI Taxonomy" id="679716"/>
    <lineage>
        <taxon>Eukaryota</taxon>
        <taxon>Discoba</taxon>
        <taxon>Euglenozoa</taxon>
        <taxon>Kinetoplastea</taxon>
        <taxon>Metakinetoplastina</taxon>
        <taxon>Trypanosomatida</taxon>
        <taxon>Trypanosomatidae</taxon>
        <taxon>Trypanosoma</taxon>
    </lineage>
</organism>
<dbReference type="GeneID" id="23865229"/>
<dbReference type="AlphaFoldDB" id="D0A0V6"/>